<evidence type="ECO:0000313" key="3">
    <source>
        <dbReference type="Proteomes" id="UP000499080"/>
    </source>
</evidence>
<evidence type="ECO:0000256" key="1">
    <source>
        <dbReference type="SAM" id="MobiDB-lite"/>
    </source>
</evidence>
<name>A0A4Y2P319_ARAVE</name>
<keyword evidence="3" id="KW-1185">Reference proteome</keyword>
<proteinExistence type="predicted"/>
<evidence type="ECO:0000313" key="2">
    <source>
        <dbReference type="EMBL" id="GBN46275.1"/>
    </source>
</evidence>
<organism evidence="2 3">
    <name type="scientific">Araneus ventricosus</name>
    <name type="common">Orbweaver spider</name>
    <name type="synonym">Epeira ventricosa</name>
    <dbReference type="NCBI Taxonomy" id="182803"/>
    <lineage>
        <taxon>Eukaryota</taxon>
        <taxon>Metazoa</taxon>
        <taxon>Ecdysozoa</taxon>
        <taxon>Arthropoda</taxon>
        <taxon>Chelicerata</taxon>
        <taxon>Arachnida</taxon>
        <taxon>Araneae</taxon>
        <taxon>Araneomorphae</taxon>
        <taxon>Entelegynae</taxon>
        <taxon>Araneoidea</taxon>
        <taxon>Araneidae</taxon>
        <taxon>Araneus</taxon>
    </lineage>
</organism>
<comment type="caution">
    <text evidence="2">The sequence shown here is derived from an EMBL/GenBank/DDBJ whole genome shotgun (WGS) entry which is preliminary data.</text>
</comment>
<dbReference type="AlphaFoldDB" id="A0A4Y2P319"/>
<feature type="region of interest" description="Disordered" evidence="1">
    <location>
        <begin position="1"/>
        <end position="23"/>
    </location>
</feature>
<accession>A0A4Y2P319</accession>
<gene>
    <name evidence="2" type="ORF">AVEN_77615_1</name>
</gene>
<reference evidence="2 3" key="1">
    <citation type="journal article" date="2019" name="Sci. Rep.">
        <title>Orb-weaving spider Araneus ventricosus genome elucidates the spidroin gene catalogue.</title>
        <authorList>
            <person name="Kono N."/>
            <person name="Nakamura H."/>
            <person name="Ohtoshi R."/>
            <person name="Moran D.A.P."/>
            <person name="Shinohara A."/>
            <person name="Yoshida Y."/>
            <person name="Fujiwara M."/>
            <person name="Mori M."/>
            <person name="Tomita M."/>
            <person name="Arakawa K."/>
        </authorList>
    </citation>
    <scope>NUCLEOTIDE SEQUENCE [LARGE SCALE GENOMIC DNA]</scope>
</reference>
<sequence>MHAQNPPLKRKPLSAPVSLKGREPPPCICIARISAFMPRQSKWSGWISRRVGNPNFRPHRFISHRFFTLTGGFGVEQPNLREEECSLMSTLRVPRALNLFL</sequence>
<protein>
    <submittedName>
        <fullName evidence="2">Uncharacterized protein</fullName>
    </submittedName>
</protein>
<dbReference type="Proteomes" id="UP000499080">
    <property type="component" value="Unassembled WGS sequence"/>
</dbReference>
<dbReference type="EMBL" id="BGPR01010461">
    <property type="protein sequence ID" value="GBN46275.1"/>
    <property type="molecule type" value="Genomic_DNA"/>
</dbReference>